<dbReference type="InterPro" id="IPR052579">
    <property type="entry name" value="Zinc_finger_SWIM"/>
</dbReference>
<gene>
    <name evidence="2" type="ORF">DILT_LOCUS5322</name>
</gene>
<reference evidence="2 3" key="1">
    <citation type="submission" date="2018-11" db="EMBL/GenBank/DDBJ databases">
        <authorList>
            <consortium name="Pathogen Informatics"/>
        </authorList>
    </citation>
    <scope>NUCLEOTIDE SEQUENCE [LARGE SCALE GENOMIC DNA]</scope>
</reference>
<organism evidence="2 3">
    <name type="scientific">Dibothriocephalus latus</name>
    <name type="common">Fish tapeworm</name>
    <name type="synonym">Diphyllobothrium latum</name>
    <dbReference type="NCBI Taxonomy" id="60516"/>
    <lineage>
        <taxon>Eukaryota</taxon>
        <taxon>Metazoa</taxon>
        <taxon>Spiralia</taxon>
        <taxon>Lophotrochozoa</taxon>
        <taxon>Platyhelminthes</taxon>
        <taxon>Cestoda</taxon>
        <taxon>Eucestoda</taxon>
        <taxon>Diphyllobothriidea</taxon>
        <taxon>Diphyllobothriidae</taxon>
        <taxon>Dibothriocephalus</taxon>
    </lineage>
</organism>
<dbReference type="AlphaFoldDB" id="A0A3P7LTF9"/>
<evidence type="ECO:0000313" key="2">
    <source>
        <dbReference type="EMBL" id="VDN09491.1"/>
    </source>
</evidence>
<evidence type="ECO:0000313" key="3">
    <source>
        <dbReference type="Proteomes" id="UP000281553"/>
    </source>
</evidence>
<accession>A0A3P7LTF9</accession>
<protein>
    <recommendedName>
        <fullName evidence="1">ZSWIM1/3 RNaseH-like domain-containing protein</fullName>
    </recommendedName>
</protein>
<dbReference type="OrthoDB" id="6258479at2759"/>
<dbReference type="Pfam" id="PF21056">
    <property type="entry name" value="ZSWIM1-3_RNaseH-like"/>
    <property type="match status" value="1"/>
</dbReference>
<name>A0A3P7LTF9_DIBLA</name>
<dbReference type="Proteomes" id="UP000281553">
    <property type="component" value="Unassembled WGS sequence"/>
</dbReference>
<proteinExistence type="predicted"/>
<dbReference type="PANTHER" id="PTHR31569">
    <property type="entry name" value="SWIM-TYPE DOMAIN-CONTAINING PROTEIN"/>
    <property type="match status" value="1"/>
</dbReference>
<dbReference type="InterPro" id="IPR048324">
    <property type="entry name" value="ZSWIM1-3_RNaseH-like"/>
</dbReference>
<dbReference type="PANTHER" id="PTHR31569:SF4">
    <property type="entry name" value="SWIM-TYPE DOMAIN-CONTAINING PROTEIN"/>
    <property type="match status" value="1"/>
</dbReference>
<feature type="domain" description="ZSWIM1/3 RNaseH-like" evidence="1">
    <location>
        <begin position="180"/>
        <end position="301"/>
    </location>
</feature>
<sequence>MFPSLVFNSFAELDSKMEEFQAKTGCMYAKRHTCPWSKEEPDKRRLVYKKFNYECFHYGYSKRAMDGHENKTLKTGCKSVIYVTCRKDQLLIGRFDMRHNHPISGSSGNVYRRNRRLNADQQAAIKEHLKADPQEFMLKEYIQNSFHVYMTTAEVRNLKRKLQPRKIARATIGSSLKKLQEQGLLELLVDEEGTYQMIAFTTPELIKGFHQYPEVIQIEEVRLSSDHPYSIYCASIVDRDVQTRAVFFAFLFNKGEKIFRHMLKAFKNLMGLKIDELETVFIDVDSAKSHIVRQELSWARLLLRQILVLKDVKSQINPDMQSLTTQSRSTYLRCLEDIINTSPELWEYINDTWIPCADQWAEHLRLSQVTFGVDKRNNWGETSEPLQSALNEDSTIDDCAEVLLDLALRKVRTLSYYDHNVPAHYPGQPEDIKAMLRLISEQSAKYVLNHLTAARAGYVPLQSLLKDSRWLVIWPSMEDVLPKSPVMQAGDQDWFRDVKFSRTTAQLQILQDVAATSESEKLQRRTKELDATGNTWLFEDATERHSCSALLRSNFN</sequence>
<keyword evidence="3" id="KW-1185">Reference proteome</keyword>
<evidence type="ECO:0000259" key="1">
    <source>
        <dbReference type="Pfam" id="PF21056"/>
    </source>
</evidence>
<dbReference type="EMBL" id="UYRU01047165">
    <property type="protein sequence ID" value="VDN09491.1"/>
    <property type="molecule type" value="Genomic_DNA"/>
</dbReference>